<name>H2Y3G8_CIOIN</name>
<dbReference type="Gene3D" id="3.30.60.30">
    <property type="match status" value="1"/>
</dbReference>
<keyword evidence="5" id="KW-1185">Reference proteome</keyword>
<dbReference type="InterPro" id="IPR002350">
    <property type="entry name" value="Kazal_dom"/>
</dbReference>
<organism evidence="4 5">
    <name type="scientific">Ciona intestinalis</name>
    <name type="common">Transparent sea squirt</name>
    <name type="synonym">Ascidia intestinalis</name>
    <dbReference type="NCBI Taxonomy" id="7719"/>
    <lineage>
        <taxon>Eukaryota</taxon>
        <taxon>Metazoa</taxon>
        <taxon>Chordata</taxon>
        <taxon>Tunicata</taxon>
        <taxon>Ascidiacea</taxon>
        <taxon>Phlebobranchia</taxon>
        <taxon>Cionidae</taxon>
        <taxon>Ciona</taxon>
    </lineage>
</organism>
<feature type="region of interest" description="Disordered" evidence="1">
    <location>
        <begin position="30"/>
        <end position="55"/>
    </location>
</feature>
<accession>H2Y3G8</accession>
<feature type="compositionally biased region" description="Polar residues" evidence="1">
    <location>
        <begin position="176"/>
        <end position="209"/>
    </location>
</feature>
<dbReference type="HOGENOM" id="CLU_1013841_0_0_1"/>
<dbReference type="Proteomes" id="UP000008144">
    <property type="component" value="Chromosome 7"/>
</dbReference>
<dbReference type="AlphaFoldDB" id="H2Y3G8"/>
<sequence length="275" mass="30960">MSLDGVKELKELRVKPGRSQGLYRTASFDIIGTPRGNKRRRRHRTDRQRNRERRRFRRSVIFDETSSYVNETVCGTDGKTYSDECQMRVTACYAKKIVKIRKIGACPYIVKKMKHKQKSETKLNAPTTSRPTVTTTTVHTTTTTPTSTSTLADTTSNSTLSAIISTSKLDREATDATPQQQRPRHTVPSNISTNGSFEQVSATAPSDSNESVEELPEGGVEENLESRDKWQKEFKEEPQVSEAHILEYSWLIAIAAILYIATVALVVGLCCKHYR</sequence>
<evidence type="ECO:0000313" key="5">
    <source>
        <dbReference type="Proteomes" id="UP000008144"/>
    </source>
</evidence>
<reference evidence="4" key="4">
    <citation type="submission" date="2025-09" db="UniProtKB">
        <authorList>
            <consortium name="Ensembl"/>
        </authorList>
    </citation>
    <scope>IDENTIFICATION</scope>
</reference>
<keyword evidence="2" id="KW-0472">Membrane</keyword>
<keyword evidence="2" id="KW-1133">Transmembrane helix</keyword>
<dbReference type="CDD" id="cd00104">
    <property type="entry name" value="KAZAL_FS"/>
    <property type="match status" value="1"/>
</dbReference>
<feature type="region of interest" description="Disordered" evidence="1">
    <location>
        <begin position="114"/>
        <end position="231"/>
    </location>
</feature>
<protein>
    <recommendedName>
        <fullName evidence="3">Kazal-like domain-containing protein</fullName>
    </recommendedName>
</protein>
<reference evidence="4" key="3">
    <citation type="submission" date="2025-08" db="UniProtKB">
        <authorList>
            <consortium name="Ensembl"/>
        </authorList>
    </citation>
    <scope>IDENTIFICATION</scope>
</reference>
<dbReference type="SUPFAM" id="SSF100895">
    <property type="entry name" value="Kazal-type serine protease inhibitors"/>
    <property type="match status" value="1"/>
</dbReference>
<feature type="compositionally biased region" description="Acidic residues" evidence="1">
    <location>
        <begin position="210"/>
        <end position="223"/>
    </location>
</feature>
<dbReference type="PROSITE" id="PS51465">
    <property type="entry name" value="KAZAL_2"/>
    <property type="match status" value="1"/>
</dbReference>
<dbReference type="InParanoid" id="H2Y3G8"/>
<reference evidence="5" key="1">
    <citation type="journal article" date="2002" name="Science">
        <title>The draft genome of Ciona intestinalis: insights into chordate and vertebrate origins.</title>
        <authorList>
            <person name="Dehal P."/>
            <person name="Satou Y."/>
            <person name="Campbell R.K."/>
            <person name="Chapman J."/>
            <person name="Degnan B."/>
            <person name="De Tomaso A."/>
            <person name="Davidson B."/>
            <person name="Di Gregorio A."/>
            <person name="Gelpke M."/>
            <person name="Goodstein D.M."/>
            <person name="Harafuji N."/>
            <person name="Hastings K.E."/>
            <person name="Ho I."/>
            <person name="Hotta K."/>
            <person name="Huang W."/>
            <person name="Kawashima T."/>
            <person name="Lemaire P."/>
            <person name="Martinez D."/>
            <person name="Meinertzhagen I.A."/>
            <person name="Necula S."/>
            <person name="Nonaka M."/>
            <person name="Putnam N."/>
            <person name="Rash S."/>
            <person name="Saiga H."/>
            <person name="Satake M."/>
            <person name="Terry A."/>
            <person name="Yamada L."/>
            <person name="Wang H.G."/>
            <person name="Awazu S."/>
            <person name="Azumi K."/>
            <person name="Boore J."/>
            <person name="Branno M."/>
            <person name="Chin-Bow S."/>
            <person name="DeSantis R."/>
            <person name="Doyle S."/>
            <person name="Francino P."/>
            <person name="Keys D.N."/>
            <person name="Haga S."/>
            <person name="Hayashi H."/>
            <person name="Hino K."/>
            <person name="Imai K.S."/>
            <person name="Inaba K."/>
            <person name="Kano S."/>
            <person name="Kobayashi K."/>
            <person name="Kobayashi M."/>
            <person name="Lee B.I."/>
            <person name="Makabe K.W."/>
            <person name="Manohar C."/>
            <person name="Matassi G."/>
            <person name="Medina M."/>
            <person name="Mochizuki Y."/>
            <person name="Mount S."/>
            <person name="Morishita T."/>
            <person name="Miura S."/>
            <person name="Nakayama A."/>
            <person name="Nishizaka S."/>
            <person name="Nomoto H."/>
            <person name="Ohta F."/>
            <person name="Oishi K."/>
            <person name="Rigoutsos I."/>
            <person name="Sano M."/>
            <person name="Sasaki A."/>
            <person name="Sasakura Y."/>
            <person name="Shoguchi E."/>
            <person name="Shin-i T."/>
            <person name="Spagnuolo A."/>
            <person name="Stainier D."/>
            <person name="Suzuki M.M."/>
            <person name="Tassy O."/>
            <person name="Takatori N."/>
            <person name="Tokuoka M."/>
            <person name="Yagi K."/>
            <person name="Yoshizaki F."/>
            <person name="Wada S."/>
            <person name="Zhang C."/>
            <person name="Hyatt P.D."/>
            <person name="Larimer F."/>
            <person name="Detter C."/>
            <person name="Doggett N."/>
            <person name="Glavina T."/>
            <person name="Hawkins T."/>
            <person name="Richardson P."/>
            <person name="Lucas S."/>
            <person name="Kohara Y."/>
            <person name="Levine M."/>
            <person name="Satoh N."/>
            <person name="Rokhsar D.S."/>
        </authorList>
    </citation>
    <scope>NUCLEOTIDE SEQUENCE [LARGE SCALE GENOMIC DNA]</scope>
</reference>
<keyword evidence="2" id="KW-0812">Transmembrane</keyword>
<feature type="domain" description="Kazal-like" evidence="3">
    <location>
        <begin position="65"/>
        <end position="108"/>
    </location>
</feature>
<feature type="compositionally biased region" description="Low complexity" evidence="1">
    <location>
        <begin position="127"/>
        <end position="161"/>
    </location>
</feature>
<feature type="transmembrane region" description="Helical" evidence="2">
    <location>
        <begin position="248"/>
        <end position="271"/>
    </location>
</feature>
<dbReference type="Pfam" id="PF07648">
    <property type="entry name" value="Kazal_2"/>
    <property type="match status" value="1"/>
</dbReference>
<reference evidence="4" key="2">
    <citation type="journal article" date="2008" name="Genome Biol.">
        <title>Improved genome assembly and evidence-based global gene model set for the chordate Ciona intestinalis: new insight into intron and operon populations.</title>
        <authorList>
            <person name="Satou Y."/>
            <person name="Mineta K."/>
            <person name="Ogasawara M."/>
            <person name="Sasakura Y."/>
            <person name="Shoguchi E."/>
            <person name="Ueno K."/>
            <person name="Yamada L."/>
            <person name="Matsumoto J."/>
            <person name="Wasserscheid J."/>
            <person name="Dewar K."/>
            <person name="Wiley G.B."/>
            <person name="Macmil S.L."/>
            <person name="Roe B.A."/>
            <person name="Zeller R.W."/>
            <person name="Hastings K.E."/>
            <person name="Lemaire P."/>
            <person name="Lindquist E."/>
            <person name="Endo T."/>
            <person name="Hotta K."/>
            <person name="Inaba K."/>
        </authorList>
    </citation>
    <scope>NUCLEOTIDE SEQUENCE [LARGE SCALE GENOMIC DNA]</scope>
    <source>
        <strain evidence="4">wild type</strain>
    </source>
</reference>
<evidence type="ECO:0000256" key="1">
    <source>
        <dbReference type="SAM" id="MobiDB-lite"/>
    </source>
</evidence>
<proteinExistence type="predicted"/>
<dbReference type="EMBL" id="EAAA01002350">
    <property type="status" value="NOT_ANNOTATED_CDS"/>
    <property type="molecule type" value="Genomic_DNA"/>
</dbReference>
<dbReference type="Ensembl" id="ENSCINT00000032294.1">
    <property type="protein sequence ID" value="ENSCINP00000036453.1"/>
    <property type="gene ID" value="ENSCING00000024800.1"/>
</dbReference>
<evidence type="ECO:0000259" key="3">
    <source>
        <dbReference type="PROSITE" id="PS51465"/>
    </source>
</evidence>
<evidence type="ECO:0000256" key="2">
    <source>
        <dbReference type="SAM" id="Phobius"/>
    </source>
</evidence>
<feature type="compositionally biased region" description="Basic residues" evidence="1">
    <location>
        <begin position="36"/>
        <end position="55"/>
    </location>
</feature>
<dbReference type="InterPro" id="IPR036058">
    <property type="entry name" value="Kazal_dom_sf"/>
</dbReference>
<evidence type="ECO:0000313" key="4">
    <source>
        <dbReference type="Ensembl" id="ENSCINP00000036453.1"/>
    </source>
</evidence>
<dbReference type="SMART" id="SM00280">
    <property type="entry name" value="KAZAL"/>
    <property type="match status" value="1"/>
</dbReference>